<accession>A0A2J6SR29</accession>
<sequence>MQDNAPGHAAKETIAIIEAYAILRFKWPPFSPDLNPIETVWKYRKNYLEDKYGDYVFKSYDVQREQI</sequence>
<keyword evidence="3" id="KW-1185">Reference proteome</keyword>
<name>A0A2J6SR29_9HELO</name>
<evidence type="ECO:0000259" key="1">
    <source>
        <dbReference type="Pfam" id="PF13358"/>
    </source>
</evidence>
<feature type="domain" description="Tc1-like transposase DDE" evidence="1">
    <location>
        <begin position="3"/>
        <end position="50"/>
    </location>
</feature>
<dbReference type="OrthoDB" id="3599154at2759"/>
<dbReference type="Pfam" id="PF13358">
    <property type="entry name" value="DDE_3"/>
    <property type="match status" value="1"/>
</dbReference>
<organism evidence="2 3">
    <name type="scientific">Hyaloscypha bicolor E</name>
    <dbReference type="NCBI Taxonomy" id="1095630"/>
    <lineage>
        <taxon>Eukaryota</taxon>
        <taxon>Fungi</taxon>
        <taxon>Dikarya</taxon>
        <taxon>Ascomycota</taxon>
        <taxon>Pezizomycotina</taxon>
        <taxon>Leotiomycetes</taxon>
        <taxon>Helotiales</taxon>
        <taxon>Hyaloscyphaceae</taxon>
        <taxon>Hyaloscypha</taxon>
        <taxon>Hyaloscypha bicolor</taxon>
    </lineage>
</organism>
<dbReference type="RefSeq" id="XP_024730142.1">
    <property type="nucleotide sequence ID" value="XM_024870741.1"/>
</dbReference>
<dbReference type="InterPro" id="IPR038717">
    <property type="entry name" value="Tc1-like_DDE_dom"/>
</dbReference>
<protein>
    <recommendedName>
        <fullName evidence="1">Tc1-like transposase DDE domain-containing protein</fullName>
    </recommendedName>
</protein>
<evidence type="ECO:0000313" key="3">
    <source>
        <dbReference type="Proteomes" id="UP000235371"/>
    </source>
</evidence>
<dbReference type="EMBL" id="KZ613887">
    <property type="protein sequence ID" value="PMD53238.1"/>
    <property type="molecule type" value="Genomic_DNA"/>
</dbReference>
<proteinExistence type="predicted"/>
<dbReference type="InterPro" id="IPR036397">
    <property type="entry name" value="RNaseH_sf"/>
</dbReference>
<gene>
    <name evidence="2" type="ORF">K444DRAFT_171487</name>
</gene>
<dbReference type="GeneID" id="36578823"/>
<dbReference type="InParanoid" id="A0A2J6SR29"/>
<reference evidence="2 3" key="1">
    <citation type="submission" date="2016-04" db="EMBL/GenBank/DDBJ databases">
        <title>A degradative enzymes factory behind the ericoid mycorrhizal symbiosis.</title>
        <authorList>
            <consortium name="DOE Joint Genome Institute"/>
            <person name="Martino E."/>
            <person name="Morin E."/>
            <person name="Grelet G."/>
            <person name="Kuo A."/>
            <person name="Kohler A."/>
            <person name="Daghino S."/>
            <person name="Barry K."/>
            <person name="Choi C."/>
            <person name="Cichocki N."/>
            <person name="Clum A."/>
            <person name="Copeland A."/>
            <person name="Hainaut M."/>
            <person name="Haridas S."/>
            <person name="Labutti K."/>
            <person name="Lindquist E."/>
            <person name="Lipzen A."/>
            <person name="Khouja H.-R."/>
            <person name="Murat C."/>
            <person name="Ohm R."/>
            <person name="Olson A."/>
            <person name="Spatafora J."/>
            <person name="Veneault-Fourrey C."/>
            <person name="Henrissat B."/>
            <person name="Grigoriev I."/>
            <person name="Martin F."/>
            <person name="Perotto S."/>
        </authorList>
    </citation>
    <scope>NUCLEOTIDE SEQUENCE [LARGE SCALE GENOMIC DNA]</scope>
    <source>
        <strain evidence="2 3">E</strain>
    </source>
</reference>
<dbReference type="AlphaFoldDB" id="A0A2J6SR29"/>
<dbReference type="GO" id="GO:0003676">
    <property type="term" value="F:nucleic acid binding"/>
    <property type="evidence" value="ECO:0007669"/>
    <property type="project" value="InterPro"/>
</dbReference>
<evidence type="ECO:0000313" key="2">
    <source>
        <dbReference type="EMBL" id="PMD53238.1"/>
    </source>
</evidence>
<dbReference type="Gene3D" id="3.30.420.10">
    <property type="entry name" value="Ribonuclease H-like superfamily/Ribonuclease H"/>
    <property type="match status" value="1"/>
</dbReference>
<dbReference type="Proteomes" id="UP000235371">
    <property type="component" value="Unassembled WGS sequence"/>
</dbReference>